<dbReference type="Proteomes" id="UP000324222">
    <property type="component" value="Unassembled WGS sequence"/>
</dbReference>
<protein>
    <submittedName>
        <fullName evidence="2">Uncharacterized protein</fullName>
    </submittedName>
</protein>
<reference evidence="2 3" key="1">
    <citation type="submission" date="2019-05" db="EMBL/GenBank/DDBJ databases">
        <title>Another draft genome of Portunus trituberculatus and its Hox gene families provides insights of decapod evolution.</title>
        <authorList>
            <person name="Jeong J.-H."/>
            <person name="Song I."/>
            <person name="Kim S."/>
            <person name="Choi T."/>
            <person name="Kim D."/>
            <person name="Ryu S."/>
            <person name="Kim W."/>
        </authorList>
    </citation>
    <scope>NUCLEOTIDE SEQUENCE [LARGE SCALE GENOMIC DNA]</scope>
    <source>
        <tissue evidence="2">Muscle</tissue>
    </source>
</reference>
<gene>
    <name evidence="2" type="ORF">E2C01_036518</name>
</gene>
<dbReference type="AlphaFoldDB" id="A0A5B7FBD8"/>
<evidence type="ECO:0000313" key="2">
    <source>
        <dbReference type="EMBL" id="MPC42887.1"/>
    </source>
</evidence>
<evidence type="ECO:0000313" key="3">
    <source>
        <dbReference type="Proteomes" id="UP000324222"/>
    </source>
</evidence>
<sequence length="97" mass="10273">MSPATLAPQIPQSRLTFSRSSSRIISRSRTGLTSPSTGSLTSEVEEGITGLDVGQEGIPKTLTLSSTLHQASDVTVDDSGNTAHKQNYLAGLWKSTR</sequence>
<evidence type="ECO:0000256" key="1">
    <source>
        <dbReference type="SAM" id="MobiDB-lite"/>
    </source>
</evidence>
<keyword evidence="3" id="KW-1185">Reference proteome</keyword>
<accession>A0A5B7FBD8</accession>
<feature type="compositionally biased region" description="Low complexity" evidence="1">
    <location>
        <begin position="13"/>
        <end position="42"/>
    </location>
</feature>
<proteinExistence type="predicted"/>
<organism evidence="2 3">
    <name type="scientific">Portunus trituberculatus</name>
    <name type="common">Swimming crab</name>
    <name type="synonym">Neptunus trituberculatus</name>
    <dbReference type="NCBI Taxonomy" id="210409"/>
    <lineage>
        <taxon>Eukaryota</taxon>
        <taxon>Metazoa</taxon>
        <taxon>Ecdysozoa</taxon>
        <taxon>Arthropoda</taxon>
        <taxon>Crustacea</taxon>
        <taxon>Multicrustacea</taxon>
        <taxon>Malacostraca</taxon>
        <taxon>Eumalacostraca</taxon>
        <taxon>Eucarida</taxon>
        <taxon>Decapoda</taxon>
        <taxon>Pleocyemata</taxon>
        <taxon>Brachyura</taxon>
        <taxon>Eubrachyura</taxon>
        <taxon>Portunoidea</taxon>
        <taxon>Portunidae</taxon>
        <taxon>Portuninae</taxon>
        <taxon>Portunus</taxon>
    </lineage>
</organism>
<comment type="caution">
    <text evidence="2">The sequence shown here is derived from an EMBL/GenBank/DDBJ whole genome shotgun (WGS) entry which is preliminary data.</text>
</comment>
<name>A0A5B7FBD8_PORTR</name>
<dbReference type="EMBL" id="VSRR010005603">
    <property type="protein sequence ID" value="MPC42887.1"/>
    <property type="molecule type" value="Genomic_DNA"/>
</dbReference>
<feature type="region of interest" description="Disordered" evidence="1">
    <location>
        <begin position="1"/>
        <end position="43"/>
    </location>
</feature>